<evidence type="ECO:0000313" key="2">
    <source>
        <dbReference type="EMBL" id="OLP61902.1"/>
    </source>
</evidence>
<reference evidence="2 3" key="1">
    <citation type="submission" date="2016-09" db="EMBL/GenBank/DDBJ databases">
        <title>Rhizobium sp. nov., a novel species isolated from the rice rhizosphere.</title>
        <authorList>
            <person name="Zhao J."/>
            <person name="Zhang X."/>
        </authorList>
    </citation>
    <scope>NUCLEOTIDE SEQUENCE [LARGE SCALE GENOMIC DNA]</scope>
    <source>
        <strain evidence="2 3">1.7048</strain>
    </source>
</reference>
<evidence type="ECO:0000259" key="1">
    <source>
        <dbReference type="Pfam" id="PF20057"/>
    </source>
</evidence>
<dbReference type="AlphaFoldDB" id="A0A1Q9B1M6"/>
<gene>
    <name evidence="2" type="ORF">BJF93_19685</name>
</gene>
<feature type="domain" description="DUF6456" evidence="1">
    <location>
        <begin position="107"/>
        <end position="242"/>
    </location>
</feature>
<keyword evidence="3" id="KW-1185">Reference proteome</keyword>
<sequence>MPAGQAVWAELLHFLAGGGGFTLEIGTDEGSSLLRGDGARLMVDARLLSRAVSHGILSRKGKLFSLRPEAAAHLRRLLAAPHEAFSAQHGARETADLMIDGALTRVTVNRAESPLGGLTRLKEKGGGAFLSPEACEAGARLHADFTRGGLQPRLTMRYEPHLGGSAKGTAPGMAELSDSALSARLRVEAALDAIGPELSGVALDVCCFEKGLETVERERQWPARSAKLLLRAALLALARHYQPPARRSRARHVWKEAADGD</sequence>
<dbReference type="OrthoDB" id="7476630at2"/>
<name>A0A1Q9B1M6_9HYPH</name>
<proteinExistence type="predicted"/>
<dbReference type="InterPro" id="IPR045599">
    <property type="entry name" value="DUF6456"/>
</dbReference>
<accession>A0A1Q9B1M6</accession>
<comment type="caution">
    <text evidence="2">The sequence shown here is derived from an EMBL/GenBank/DDBJ whole genome shotgun (WGS) entry which is preliminary data.</text>
</comment>
<dbReference type="EMBL" id="MKIP01000030">
    <property type="protein sequence ID" value="OLP61902.1"/>
    <property type="molecule type" value="Genomic_DNA"/>
</dbReference>
<dbReference type="Proteomes" id="UP000186364">
    <property type="component" value="Unassembled WGS sequence"/>
</dbReference>
<evidence type="ECO:0000313" key="3">
    <source>
        <dbReference type="Proteomes" id="UP000186364"/>
    </source>
</evidence>
<organism evidence="2 3">
    <name type="scientific">Xaviernesmea oryzae</name>
    <dbReference type="NCBI Taxonomy" id="464029"/>
    <lineage>
        <taxon>Bacteria</taxon>
        <taxon>Pseudomonadati</taxon>
        <taxon>Pseudomonadota</taxon>
        <taxon>Alphaproteobacteria</taxon>
        <taxon>Hyphomicrobiales</taxon>
        <taxon>Rhizobiaceae</taxon>
        <taxon>Rhizobium/Agrobacterium group</taxon>
        <taxon>Xaviernesmea</taxon>
    </lineage>
</organism>
<dbReference type="RefSeq" id="WP_075626201.1">
    <property type="nucleotide sequence ID" value="NZ_FOAM01000012.1"/>
</dbReference>
<dbReference type="Pfam" id="PF20057">
    <property type="entry name" value="DUF6456"/>
    <property type="match status" value="1"/>
</dbReference>
<protein>
    <recommendedName>
        <fullName evidence="1">DUF6456 domain-containing protein</fullName>
    </recommendedName>
</protein>